<keyword evidence="3" id="KW-1185">Reference proteome</keyword>
<dbReference type="Gene3D" id="3.40.50.300">
    <property type="entry name" value="P-loop containing nucleotide triphosphate hydrolases"/>
    <property type="match status" value="1"/>
</dbReference>
<dbReference type="RefSeq" id="WP_034242230.1">
    <property type="nucleotide sequence ID" value="NZ_AQRA01000005.1"/>
</dbReference>
<name>A0A023BU83_9FLAO</name>
<dbReference type="InterPro" id="IPR027417">
    <property type="entry name" value="P-loop_NTPase"/>
</dbReference>
<dbReference type="eggNOG" id="COG3911">
    <property type="taxonomic scope" value="Bacteria"/>
</dbReference>
<accession>A0A023BU83</accession>
<comment type="caution">
    <text evidence="2">The sequence shown here is derived from an EMBL/GenBank/DDBJ whole genome shotgun (WGS) entry which is preliminary data.</text>
</comment>
<reference evidence="2 3" key="1">
    <citation type="submission" date="2014-04" db="EMBL/GenBank/DDBJ databases">
        <title>Aquimarina sp. 22II-S11-z7 Genome Sequencing.</title>
        <authorList>
            <person name="Lai Q."/>
        </authorList>
    </citation>
    <scope>NUCLEOTIDE SEQUENCE [LARGE SCALE GENOMIC DNA]</scope>
    <source>
        <strain evidence="2 3">22II-S11-z7</strain>
    </source>
</reference>
<dbReference type="STRING" id="1317122.ATO12_16440"/>
<evidence type="ECO:0000259" key="1">
    <source>
        <dbReference type="Pfam" id="PF13521"/>
    </source>
</evidence>
<sequence>MPKRYIITGAPGTGKTSLIQALQANGHSCFSEISRKIILEQQQIKSNKTPWGDLPGFANLVYLQTLKELQLPLQENSYVDRGLPDIIAYLKAKSYPIPEYLSDFPFKTHYASTVFLMPPWEEIYINDPQRPQSFIEAQCIHKHLIEVYQNFNFTIEIAPKTTLTKRVDFIQSFI</sequence>
<dbReference type="Proteomes" id="UP000023541">
    <property type="component" value="Unassembled WGS sequence"/>
</dbReference>
<dbReference type="InterPro" id="IPR038727">
    <property type="entry name" value="NadR/Ttd14_AAA_dom"/>
</dbReference>
<evidence type="ECO:0000313" key="3">
    <source>
        <dbReference type="Proteomes" id="UP000023541"/>
    </source>
</evidence>
<feature type="domain" description="NadR/Ttd14 AAA" evidence="1">
    <location>
        <begin position="4"/>
        <end position="166"/>
    </location>
</feature>
<dbReference type="OrthoDB" id="5638848at2"/>
<protein>
    <recommendedName>
        <fullName evidence="1">NadR/Ttd14 AAA domain-containing protein</fullName>
    </recommendedName>
</protein>
<dbReference type="SUPFAM" id="SSF52540">
    <property type="entry name" value="P-loop containing nucleoside triphosphate hydrolases"/>
    <property type="match status" value="1"/>
</dbReference>
<organism evidence="2 3">
    <name type="scientific">Aquimarina atlantica</name>
    <dbReference type="NCBI Taxonomy" id="1317122"/>
    <lineage>
        <taxon>Bacteria</taxon>
        <taxon>Pseudomonadati</taxon>
        <taxon>Bacteroidota</taxon>
        <taxon>Flavobacteriia</taxon>
        <taxon>Flavobacteriales</taxon>
        <taxon>Flavobacteriaceae</taxon>
        <taxon>Aquimarina</taxon>
    </lineage>
</organism>
<gene>
    <name evidence="2" type="ORF">ATO12_16440</name>
</gene>
<dbReference type="AlphaFoldDB" id="A0A023BU83"/>
<proteinExistence type="predicted"/>
<evidence type="ECO:0000313" key="2">
    <source>
        <dbReference type="EMBL" id="EZH73525.1"/>
    </source>
</evidence>
<dbReference type="Pfam" id="PF13521">
    <property type="entry name" value="AAA_28"/>
    <property type="match status" value="1"/>
</dbReference>
<dbReference type="EMBL" id="AQRA01000005">
    <property type="protein sequence ID" value="EZH73525.1"/>
    <property type="molecule type" value="Genomic_DNA"/>
</dbReference>